<keyword evidence="4" id="KW-0689">Ribosomal protein</keyword>
<dbReference type="HAMAP" id="MF_01331_B">
    <property type="entry name" value="Ribosomal_uL22_B"/>
    <property type="match status" value="1"/>
</dbReference>
<evidence type="ECO:0000256" key="4">
    <source>
        <dbReference type="ARBA" id="ARBA00022980"/>
    </source>
</evidence>
<sequence>MEVLSIIRNVAMSPKKVRHVTRQIVGLPALAAKNALDAMPRKSSHWVSKTLQSAIANAENNNQLNPESLRVKEAVVGDAMSMKRWMTRARGGADTIIKRRCHIRIVLTDSDN</sequence>
<comment type="similarity">
    <text evidence="1">Belongs to the universal ribosomal protein uL22 family.</text>
</comment>
<dbReference type="GO" id="GO:0006412">
    <property type="term" value="P:translation"/>
    <property type="evidence" value="ECO:0007669"/>
    <property type="project" value="InterPro"/>
</dbReference>
<keyword evidence="5" id="KW-0687">Ribonucleoprotein</keyword>
<evidence type="ECO:0008006" key="7">
    <source>
        <dbReference type="Google" id="ProtNLM"/>
    </source>
</evidence>
<dbReference type="AlphaFoldDB" id="A0A382L2R9"/>
<dbReference type="PANTHER" id="PTHR13501:SF8">
    <property type="entry name" value="LARGE RIBOSOMAL SUBUNIT PROTEIN UL22M"/>
    <property type="match status" value="1"/>
</dbReference>
<accession>A0A382L2R9</accession>
<name>A0A382L2R9_9ZZZZ</name>
<dbReference type="InterPro" id="IPR005727">
    <property type="entry name" value="Ribosomal_uL22_bac/chlpt-type"/>
</dbReference>
<proteinExistence type="inferred from homology"/>
<dbReference type="GO" id="GO:0022625">
    <property type="term" value="C:cytosolic large ribosomal subunit"/>
    <property type="evidence" value="ECO:0007669"/>
    <property type="project" value="TreeGrafter"/>
</dbReference>
<evidence type="ECO:0000256" key="3">
    <source>
        <dbReference type="ARBA" id="ARBA00022884"/>
    </source>
</evidence>
<dbReference type="CDD" id="cd00336">
    <property type="entry name" value="Ribosomal_L22"/>
    <property type="match status" value="1"/>
</dbReference>
<keyword evidence="2" id="KW-0699">rRNA-binding</keyword>
<dbReference type="InterPro" id="IPR047867">
    <property type="entry name" value="Ribosomal_uL22_bac/org-type"/>
</dbReference>
<protein>
    <recommendedName>
        <fullName evidence="7">50S ribosomal protein L22</fullName>
    </recommendedName>
</protein>
<dbReference type="EMBL" id="UINC01084533">
    <property type="protein sequence ID" value="SVC31268.1"/>
    <property type="molecule type" value="Genomic_DNA"/>
</dbReference>
<evidence type="ECO:0000313" key="6">
    <source>
        <dbReference type="EMBL" id="SVC31268.1"/>
    </source>
</evidence>
<gene>
    <name evidence="6" type="ORF">METZ01_LOCUS284122</name>
</gene>
<dbReference type="InterPro" id="IPR036394">
    <property type="entry name" value="Ribosomal_uL22_sf"/>
</dbReference>
<dbReference type="PANTHER" id="PTHR13501">
    <property type="entry name" value="CHLOROPLAST 50S RIBOSOMAL PROTEIN L22-RELATED"/>
    <property type="match status" value="1"/>
</dbReference>
<keyword evidence="3" id="KW-0694">RNA-binding</keyword>
<reference evidence="6" key="1">
    <citation type="submission" date="2018-05" db="EMBL/GenBank/DDBJ databases">
        <authorList>
            <person name="Lanie J.A."/>
            <person name="Ng W.-L."/>
            <person name="Kazmierczak K.M."/>
            <person name="Andrzejewski T.M."/>
            <person name="Davidsen T.M."/>
            <person name="Wayne K.J."/>
            <person name="Tettelin H."/>
            <person name="Glass J.I."/>
            <person name="Rusch D."/>
            <person name="Podicherti R."/>
            <person name="Tsui H.-C.T."/>
            <person name="Winkler M.E."/>
        </authorList>
    </citation>
    <scope>NUCLEOTIDE SEQUENCE</scope>
</reference>
<dbReference type="Pfam" id="PF00237">
    <property type="entry name" value="Ribosomal_L22"/>
    <property type="match status" value="1"/>
</dbReference>
<evidence type="ECO:0000256" key="5">
    <source>
        <dbReference type="ARBA" id="ARBA00023274"/>
    </source>
</evidence>
<dbReference type="GO" id="GO:0003735">
    <property type="term" value="F:structural constituent of ribosome"/>
    <property type="evidence" value="ECO:0007669"/>
    <property type="project" value="InterPro"/>
</dbReference>
<evidence type="ECO:0000256" key="1">
    <source>
        <dbReference type="ARBA" id="ARBA00009451"/>
    </source>
</evidence>
<dbReference type="InterPro" id="IPR001063">
    <property type="entry name" value="Ribosomal_uL22"/>
</dbReference>
<evidence type="ECO:0000256" key="2">
    <source>
        <dbReference type="ARBA" id="ARBA00022730"/>
    </source>
</evidence>
<dbReference type="Gene3D" id="3.90.470.10">
    <property type="entry name" value="Ribosomal protein L22/L17"/>
    <property type="match status" value="1"/>
</dbReference>
<dbReference type="NCBIfam" id="TIGR01044">
    <property type="entry name" value="rplV_bact"/>
    <property type="match status" value="1"/>
</dbReference>
<organism evidence="6">
    <name type="scientific">marine metagenome</name>
    <dbReference type="NCBI Taxonomy" id="408172"/>
    <lineage>
        <taxon>unclassified sequences</taxon>
        <taxon>metagenomes</taxon>
        <taxon>ecological metagenomes</taxon>
    </lineage>
</organism>
<dbReference type="GO" id="GO:0019843">
    <property type="term" value="F:rRNA binding"/>
    <property type="evidence" value="ECO:0007669"/>
    <property type="project" value="UniProtKB-KW"/>
</dbReference>
<dbReference type="SUPFAM" id="SSF54843">
    <property type="entry name" value="Ribosomal protein L22"/>
    <property type="match status" value="1"/>
</dbReference>